<dbReference type="OrthoDB" id="7295882at2"/>
<gene>
    <name evidence="2" type="ORF">EDC65_0947</name>
</gene>
<sequence>MELTVAMIYALLAGLGLVTVDSLLSSQSVYLDAKTVSTLEEKGYSKEVVDQVFLTRFKEISATKSLIEGVTLTSSKTKPISVALAELVKLEGSLTAIQTMFGVVQSKVILSPLIDDDAKKGKVVGAGSAARMQQAQPDNLARHQLLLTGFSKQSGYFVIKIGNDQESPMDLDELIREGAFQIVLRLNPYLAVLHRLDIAISEDKSLDPVKEMIEGLVVRLPDTPISPERARLENLLGLIALLQEDVELAEIRFMQSMASDRSFYVARLNMAFVDLHYNRHDQAIAKVESVAEPWYWPPTGNQLLLAAAHVIRGVALSSLGRKADAVKAFQYAISINPRSSEAYFYWSHLANYTSGTDAAQALLQKSKQNSENFENYAEVAMFYFWLSDANNMPLVRRGRYALR</sequence>
<dbReference type="AlphaFoldDB" id="A0A3N1MGK5"/>
<dbReference type="Gene3D" id="1.25.40.10">
    <property type="entry name" value="Tetratricopeptide repeat domain"/>
    <property type="match status" value="1"/>
</dbReference>
<protein>
    <submittedName>
        <fullName evidence="2">Uncharacterized protein</fullName>
    </submittedName>
</protein>
<evidence type="ECO:0000313" key="2">
    <source>
        <dbReference type="EMBL" id="ROQ01760.1"/>
    </source>
</evidence>
<accession>A0A3N1MGK5</accession>
<dbReference type="InterPro" id="IPR011990">
    <property type="entry name" value="TPR-like_helical_dom_sf"/>
</dbReference>
<dbReference type="SMART" id="SM00028">
    <property type="entry name" value="TPR"/>
    <property type="match status" value="2"/>
</dbReference>
<keyword evidence="3" id="KW-1185">Reference proteome</keyword>
<dbReference type="EMBL" id="RJKX01000011">
    <property type="protein sequence ID" value="ROQ01760.1"/>
    <property type="molecule type" value="Genomic_DNA"/>
</dbReference>
<dbReference type="RefSeq" id="WP_123688490.1">
    <property type="nucleotide sequence ID" value="NZ_AP019700.1"/>
</dbReference>
<dbReference type="InterPro" id="IPR019734">
    <property type="entry name" value="TPR_rpt"/>
</dbReference>
<organism evidence="2 3">
    <name type="scientific">Stella humosa</name>
    <dbReference type="NCBI Taxonomy" id="94"/>
    <lineage>
        <taxon>Bacteria</taxon>
        <taxon>Pseudomonadati</taxon>
        <taxon>Pseudomonadota</taxon>
        <taxon>Alphaproteobacteria</taxon>
        <taxon>Rhodospirillales</taxon>
        <taxon>Stellaceae</taxon>
        <taxon>Stella</taxon>
    </lineage>
</organism>
<dbReference type="SUPFAM" id="SSF48452">
    <property type="entry name" value="TPR-like"/>
    <property type="match status" value="1"/>
</dbReference>
<keyword evidence="1" id="KW-0802">TPR repeat</keyword>
<reference evidence="2 3" key="1">
    <citation type="submission" date="2018-11" db="EMBL/GenBank/DDBJ databases">
        <title>Genomic Encyclopedia of Type Strains, Phase IV (KMG-IV): sequencing the most valuable type-strain genomes for metagenomic binning, comparative biology and taxonomic classification.</title>
        <authorList>
            <person name="Goeker M."/>
        </authorList>
    </citation>
    <scope>NUCLEOTIDE SEQUENCE [LARGE SCALE GENOMIC DNA]</scope>
    <source>
        <strain evidence="2 3">DSM 5900</strain>
    </source>
</reference>
<name>A0A3N1MGK5_9PROT</name>
<proteinExistence type="predicted"/>
<dbReference type="Proteomes" id="UP000278222">
    <property type="component" value="Unassembled WGS sequence"/>
</dbReference>
<dbReference type="PROSITE" id="PS50005">
    <property type="entry name" value="TPR"/>
    <property type="match status" value="1"/>
</dbReference>
<feature type="repeat" description="TPR" evidence="1">
    <location>
        <begin position="306"/>
        <end position="339"/>
    </location>
</feature>
<evidence type="ECO:0000256" key="1">
    <source>
        <dbReference type="PROSITE-ProRule" id="PRU00339"/>
    </source>
</evidence>
<evidence type="ECO:0000313" key="3">
    <source>
        <dbReference type="Proteomes" id="UP000278222"/>
    </source>
</evidence>
<comment type="caution">
    <text evidence="2">The sequence shown here is derived from an EMBL/GenBank/DDBJ whole genome shotgun (WGS) entry which is preliminary data.</text>
</comment>